<accession>A0A4Z1KWS8</accession>
<evidence type="ECO:0000313" key="1">
    <source>
        <dbReference type="EMBL" id="TGO88971.1"/>
    </source>
</evidence>
<keyword evidence="2" id="KW-1185">Reference proteome</keyword>
<dbReference type="EMBL" id="PQXO01000131">
    <property type="protein sequence ID" value="TGO88971.1"/>
    <property type="molecule type" value="Genomic_DNA"/>
</dbReference>
<dbReference type="Proteomes" id="UP000297280">
    <property type="component" value="Unassembled WGS sequence"/>
</dbReference>
<gene>
    <name evidence="1" type="ORF">BPOR_0131g00100</name>
</gene>
<proteinExistence type="predicted"/>
<reference evidence="1 2" key="1">
    <citation type="submission" date="2017-12" db="EMBL/GenBank/DDBJ databases">
        <title>Comparative genomics of Botrytis spp.</title>
        <authorList>
            <person name="Valero-Jimenez C.A."/>
            <person name="Tapia P."/>
            <person name="Veloso J."/>
            <person name="Silva-Moreno E."/>
            <person name="Staats M."/>
            <person name="Valdes J.H."/>
            <person name="Van Kan J.A.L."/>
        </authorList>
    </citation>
    <scope>NUCLEOTIDE SEQUENCE [LARGE SCALE GENOMIC DNA]</scope>
    <source>
        <strain evidence="1 2">MUCL3349</strain>
    </source>
</reference>
<organism evidence="1 2">
    <name type="scientific">Botrytis porri</name>
    <dbReference type="NCBI Taxonomy" id="87229"/>
    <lineage>
        <taxon>Eukaryota</taxon>
        <taxon>Fungi</taxon>
        <taxon>Dikarya</taxon>
        <taxon>Ascomycota</taxon>
        <taxon>Pezizomycotina</taxon>
        <taxon>Leotiomycetes</taxon>
        <taxon>Helotiales</taxon>
        <taxon>Sclerotiniaceae</taxon>
        <taxon>Botrytis</taxon>
    </lineage>
</organism>
<evidence type="ECO:0000313" key="2">
    <source>
        <dbReference type="Proteomes" id="UP000297280"/>
    </source>
</evidence>
<name>A0A4Z1KWS8_9HELO</name>
<dbReference type="AlphaFoldDB" id="A0A4Z1KWS8"/>
<sequence length="78" mass="9113">MYRTLGRKHRQALDPSLAFEIPQLSGVSENEEENQWNLARGSYNTRLRVNRLLELLDDFSRLVQILIANSSIQRKVMI</sequence>
<comment type="caution">
    <text evidence="1">The sequence shown here is derived from an EMBL/GenBank/DDBJ whole genome shotgun (WGS) entry which is preliminary data.</text>
</comment>
<protein>
    <submittedName>
        <fullName evidence="1">Uncharacterized protein</fullName>
    </submittedName>
</protein>